<organism evidence="1 2">
    <name type="scientific">Polystyrenella longa</name>
    <dbReference type="NCBI Taxonomy" id="2528007"/>
    <lineage>
        <taxon>Bacteria</taxon>
        <taxon>Pseudomonadati</taxon>
        <taxon>Planctomycetota</taxon>
        <taxon>Planctomycetia</taxon>
        <taxon>Planctomycetales</taxon>
        <taxon>Planctomycetaceae</taxon>
        <taxon>Polystyrenella</taxon>
    </lineage>
</organism>
<sequence>MRKLRPLEVKTGKPRDVFLQRRSFPSKRLPKEFPFHGSLCIVGKQAINTVNPVGETNPNPRIGTRVAIKTIIKQSKTTLSSSEELFINQFLSEKPRHCTRRGFSVRGGVQHLFPANNPQNSFYI</sequence>
<dbReference type="AlphaFoldDB" id="A0A518CSR0"/>
<dbReference type="EMBL" id="CP036281">
    <property type="protein sequence ID" value="QDU82267.1"/>
    <property type="molecule type" value="Genomic_DNA"/>
</dbReference>
<gene>
    <name evidence="1" type="ORF">Pla110_40220</name>
</gene>
<evidence type="ECO:0000313" key="1">
    <source>
        <dbReference type="EMBL" id="QDU82267.1"/>
    </source>
</evidence>
<protein>
    <submittedName>
        <fullName evidence="1">Uncharacterized protein</fullName>
    </submittedName>
</protein>
<proteinExistence type="predicted"/>
<reference evidence="1 2" key="1">
    <citation type="submission" date="2019-02" db="EMBL/GenBank/DDBJ databases">
        <title>Deep-cultivation of Planctomycetes and their phenomic and genomic characterization uncovers novel biology.</title>
        <authorList>
            <person name="Wiegand S."/>
            <person name="Jogler M."/>
            <person name="Boedeker C."/>
            <person name="Pinto D."/>
            <person name="Vollmers J."/>
            <person name="Rivas-Marin E."/>
            <person name="Kohn T."/>
            <person name="Peeters S.H."/>
            <person name="Heuer A."/>
            <person name="Rast P."/>
            <person name="Oberbeckmann S."/>
            <person name="Bunk B."/>
            <person name="Jeske O."/>
            <person name="Meyerdierks A."/>
            <person name="Storesund J.E."/>
            <person name="Kallscheuer N."/>
            <person name="Luecker S."/>
            <person name="Lage O.M."/>
            <person name="Pohl T."/>
            <person name="Merkel B.J."/>
            <person name="Hornburger P."/>
            <person name="Mueller R.-W."/>
            <person name="Bruemmer F."/>
            <person name="Labrenz M."/>
            <person name="Spormann A.M."/>
            <person name="Op den Camp H."/>
            <person name="Overmann J."/>
            <person name="Amann R."/>
            <person name="Jetten M.S.M."/>
            <person name="Mascher T."/>
            <person name="Medema M.H."/>
            <person name="Devos D.P."/>
            <person name="Kaster A.-K."/>
            <person name="Ovreas L."/>
            <person name="Rohde M."/>
            <person name="Galperin M.Y."/>
            <person name="Jogler C."/>
        </authorList>
    </citation>
    <scope>NUCLEOTIDE SEQUENCE [LARGE SCALE GENOMIC DNA]</scope>
    <source>
        <strain evidence="1 2">Pla110</strain>
    </source>
</reference>
<name>A0A518CSR0_9PLAN</name>
<evidence type="ECO:0000313" key="2">
    <source>
        <dbReference type="Proteomes" id="UP000317178"/>
    </source>
</evidence>
<accession>A0A518CSR0</accession>
<dbReference type="KEGG" id="plon:Pla110_40220"/>
<dbReference type="Proteomes" id="UP000317178">
    <property type="component" value="Chromosome"/>
</dbReference>
<keyword evidence="2" id="KW-1185">Reference proteome</keyword>